<feature type="binding site" evidence="8">
    <location>
        <position position="289"/>
    </location>
    <ligand>
        <name>substrate</name>
    </ligand>
</feature>
<dbReference type="Gene3D" id="3.40.710.10">
    <property type="entry name" value="DD-peptidase/beta-lactamase superfamily"/>
    <property type="match status" value="1"/>
</dbReference>
<evidence type="ECO:0000313" key="15">
    <source>
        <dbReference type="EMBL" id="RGT06840.1"/>
    </source>
</evidence>
<keyword evidence="6" id="KW-0961">Cell wall biogenesis/degradation</keyword>
<feature type="active site" description="Proton acceptor" evidence="7">
    <location>
        <position position="118"/>
    </location>
</feature>
<feature type="active site" evidence="7">
    <location>
        <position position="173"/>
    </location>
</feature>
<feature type="transmembrane region" description="Helical" evidence="11">
    <location>
        <begin position="453"/>
        <end position="473"/>
    </location>
</feature>
<evidence type="ECO:0000256" key="2">
    <source>
        <dbReference type="ARBA" id="ARBA00022729"/>
    </source>
</evidence>
<evidence type="ECO:0000256" key="1">
    <source>
        <dbReference type="ARBA" id="ARBA00007164"/>
    </source>
</evidence>
<protein>
    <submittedName>
        <fullName evidence="14">D-alanyl-D-alanine carboxypeptidase</fullName>
    </submittedName>
</protein>
<evidence type="ECO:0000256" key="6">
    <source>
        <dbReference type="ARBA" id="ARBA00023316"/>
    </source>
</evidence>
<evidence type="ECO:0000256" key="11">
    <source>
        <dbReference type="SAM" id="Phobius"/>
    </source>
</evidence>
<dbReference type="SUPFAM" id="SSF56601">
    <property type="entry name" value="beta-lactamase/transpeptidase-like"/>
    <property type="match status" value="1"/>
</dbReference>
<dbReference type="PANTHER" id="PTHR21581">
    <property type="entry name" value="D-ALANYL-D-ALANINE CARBOXYPEPTIDASE"/>
    <property type="match status" value="1"/>
</dbReference>
<dbReference type="InterPro" id="IPR018044">
    <property type="entry name" value="Peptidase_S11"/>
</dbReference>
<keyword evidence="14" id="KW-0121">Carboxypeptidase</keyword>
<sequence length="490" mass="53767">MPMISGKRVIAAMLTALMAVTFTANTAVSVYATGVTATENAQTIDAQSTDAQALTPEEQKAQELQQVYDMPVESNGYKDWPQGPGTYGEAGIVMEVGTGAILYAKNIDAHEYPASITKVLTALVALENGQLTDNVTFSHDSVAFLQRGDSSVGLKEGNVITLDQAMHAMLLASANEAAYAIGESVGVNAGHDYNWFIEQMNSRCKELGGENSNFANTNGLHDPNHYTCARDMALIGRELFKHPEFFQIVQTLNYTIPASETTEEHVFHQKHKMLQPSNSNYYPYTIGGKTGYTSDALSTLITMADNGQTQLVCVVLRTHGKNIYPDTTNLFEYVFNNFTKVDVTTQEKSEDIETFLTEDGQSEPNYVMLPNGVDFTALDQKITQDTEDSSTGIVTYSYDGHELGTAKVKLSKSYLKAHTDSTQDESKSSGHDNSKKQTKSGKHLSLGTTKGKVILGLSILLVILIITFIATVFRIRKKSNKRKSNKRKKQ</sequence>
<dbReference type="Proteomes" id="UP000285981">
    <property type="component" value="Unassembled WGS sequence"/>
</dbReference>
<feature type="active site" description="Acyl-ester intermediate" evidence="7">
    <location>
        <position position="115"/>
    </location>
</feature>
<keyword evidence="11" id="KW-1133">Transmembrane helix</keyword>
<dbReference type="GO" id="GO:0009252">
    <property type="term" value="P:peptidoglycan biosynthetic process"/>
    <property type="evidence" value="ECO:0007669"/>
    <property type="project" value="UniProtKB-KW"/>
</dbReference>
<evidence type="ECO:0000256" key="3">
    <source>
        <dbReference type="ARBA" id="ARBA00022801"/>
    </source>
</evidence>
<evidence type="ECO:0000313" key="14">
    <source>
        <dbReference type="EMBL" id="RGS71369.1"/>
    </source>
</evidence>
<evidence type="ECO:0000256" key="7">
    <source>
        <dbReference type="PIRSR" id="PIRSR618044-1"/>
    </source>
</evidence>
<dbReference type="InterPro" id="IPR012338">
    <property type="entry name" value="Beta-lactam/transpept-like"/>
</dbReference>
<dbReference type="Pfam" id="PF00768">
    <property type="entry name" value="Peptidase_S11"/>
    <property type="match status" value="1"/>
</dbReference>
<name>A0A412KQX6_9FIRM</name>
<keyword evidence="14" id="KW-0645">Protease</keyword>
<dbReference type="EMBL" id="QRVU01000019">
    <property type="protein sequence ID" value="RGS71369.1"/>
    <property type="molecule type" value="Genomic_DNA"/>
</dbReference>
<dbReference type="GO" id="GO:0006508">
    <property type="term" value="P:proteolysis"/>
    <property type="evidence" value="ECO:0007669"/>
    <property type="project" value="InterPro"/>
</dbReference>
<keyword evidence="11" id="KW-0472">Membrane</keyword>
<keyword evidence="2 12" id="KW-0732">Signal</keyword>
<evidence type="ECO:0000313" key="16">
    <source>
        <dbReference type="Proteomes" id="UP000283630"/>
    </source>
</evidence>
<feature type="domain" description="Peptidase S11 D-alanyl-D-alanine carboxypeptidase A N-terminal" evidence="13">
    <location>
        <begin position="89"/>
        <end position="317"/>
    </location>
</feature>
<dbReference type="AlphaFoldDB" id="A0A412KQX6"/>
<feature type="signal peptide" evidence="12">
    <location>
        <begin position="1"/>
        <end position="26"/>
    </location>
</feature>
<comment type="caution">
    <text evidence="14">The sequence shown here is derived from an EMBL/GenBank/DDBJ whole genome shotgun (WGS) entry which is preliminary data.</text>
</comment>
<evidence type="ECO:0000256" key="4">
    <source>
        <dbReference type="ARBA" id="ARBA00022960"/>
    </source>
</evidence>
<gene>
    <name evidence="15" type="ORF">DWX53_14860</name>
    <name evidence="14" type="ORF">DWX78_05445</name>
</gene>
<keyword evidence="5" id="KW-0573">Peptidoglycan synthesis</keyword>
<comment type="similarity">
    <text evidence="1 9">Belongs to the peptidase S11 family.</text>
</comment>
<evidence type="ECO:0000256" key="12">
    <source>
        <dbReference type="SAM" id="SignalP"/>
    </source>
</evidence>
<dbReference type="InterPro" id="IPR001967">
    <property type="entry name" value="Peptidase_S11_N"/>
</dbReference>
<dbReference type="PRINTS" id="PR00725">
    <property type="entry name" value="DADACBPTASE1"/>
</dbReference>
<dbReference type="Proteomes" id="UP000283630">
    <property type="component" value="Unassembled WGS sequence"/>
</dbReference>
<keyword evidence="3" id="KW-0378">Hydrolase</keyword>
<feature type="compositionally biased region" description="Basic and acidic residues" evidence="10">
    <location>
        <begin position="419"/>
        <end position="435"/>
    </location>
</feature>
<evidence type="ECO:0000256" key="10">
    <source>
        <dbReference type="SAM" id="MobiDB-lite"/>
    </source>
</evidence>
<keyword evidence="4" id="KW-0133">Cell shape</keyword>
<dbReference type="GO" id="GO:0008360">
    <property type="term" value="P:regulation of cell shape"/>
    <property type="evidence" value="ECO:0007669"/>
    <property type="project" value="UniProtKB-KW"/>
</dbReference>
<evidence type="ECO:0000313" key="17">
    <source>
        <dbReference type="Proteomes" id="UP000285981"/>
    </source>
</evidence>
<keyword evidence="11" id="KW-0812">Transmembrane</keyword>
<proteinExistence type="inferred from homology"/>
<dbReference type="GO" id="GO:0009002">
    <property type="term" value="F:serine-type D-Ala-D-Ala carboxypeptidase activity"/>
    <property type="evidence" value="ECO:0007669"/>
    <property type="project" value="InterPro"/>
</dbReference>
<organism evidence="14 17">
    <name type="scientific">Dorea formicigenerans</name>
    <dbReference type="NCBI Taxonomy" id="39486"/>
    <lineage>
        <taxon>Bacteria</taxon>
        <taxon>Bacillati</taxon>
        <taxon>Bacillota</taxon>
        <taxon>Clostridia</taxon>
        <taxon>Lachnospirales</taxon>
        <taxon>Lachnospiraceae</taxon>
        <taxon>Dorea</taxon>
    </lineage>
</organism>
<evidence type="ECO:0000256" key="9">
    <source>
        <dbReference type="RuleBase" id="RU004016"/>
    </source>
</evidence>
<accession>A0A412KQX6</accession>
<dbReference type="EMBL" id="QRWH01000021">
    <property type="protein sequence ID" value="RGT06840.1"/>
    <property type="molecule type" value="Genomic_DNA"/>
</dbReference>
<feature type="chain" id="PRO_5038236702" evidence="12">
    <location>
        <begin position="27"/>
        <end position="490"/>
    </location>
</feature>
<dbReference type="PANTHER" id="PTHR21581:SF6">
    <property type="entry name" value="TRAFFICKING PROTEIN PARTICLE COMPLEX SUBUNIT 12"/>
    <property type="match status" value="1"/>
</dbReference>
<dbReference type="GO" id="GO:0071555">
    <property type="term" value="P:cell wall organization"/>
    <property type="evidence" value="ECO:0007669"/>
    <property type="project" value="UniProtKB-KW"/>
</dbReference>
<reference evidence="16 17" key="1">
    <citation type="submission" date="2018-08" db="EMBL/GenBank/DDBJ databases">
        <title>A genome reference for cultivated species of the human gut microbiota.</title>
        <authorList>
            <person name="Zou Y."/>
            <person name="Xue W."/>
            <person name="Luo G."/>
        </authorList>
    </citation>
    <scope>NUCLEOTIDE SEQUENCE [LARGE SCALE GENOMIC DNA]</scope>
    <source>
        <strain evidence="15 16">AF19-4AC</strain>
        <strain evidence="14 17">AF21-25</strain>
    </source>
</reference>
<feature type="region of interest" description="Disordered" evidence="10">
    <location>
        <begin position="419"/>
        <end position="443"/>
    </location>
</feature>
<evidence type="ECO:0000256" key="8">
    <source>
        <dbReference type="PIRSR" id="PIRSR618044-2"/>
    </source>
</evidence>
<evidence type="ECO:0000259" key="13">
    <source>
        <dbReference type="Pfam" id="PF00768"/>
    </source>
</evidence>
<evidence type="ECO:0000256" key="5">
    <source>
        <dbReference type="ARBA" id="ARBA00022984"/>
    </source>
</evidence>